<dbReference type="EMBL" id="CP015405">
    <property type="protein sequence ID" value="ANU76986.1"/>
    <property type="molecule type" value="Genomic_DNA"/>
</dbReference>
<dbReference type="RefSeq" id="WP_065543134.1">
    <property type="nucleotide sequence ID" value="NZ_CP015405.2"/>
</dbReference>
<organism evidence="1 2">
    <name type="scientific">Blautia pseudococcoides</name>
    <dbReference type="NCBI Taxonomy" id="1796616"/>
    <lineage>
        <taxon>Bacteria</taxon>
        <taxon>Bacillati</taxon>
        <taxon>Bacillota</taxon>
        <taxon>Clostridia</taxon>
        <taxon>Lachnospirales</taxon>
        <taxon>Lachnospiraceae</taxon>
        <taxon>Blautia</taxon>
    </lineage>
</organism>
<dbReference type="AlphaFoldDB" id="A0A1C7IBE2"/>
<dbReference type="STRING" id="1796616.A4V09_15200"/>
<evidence type="ECO:0000313" key="2">
    <source>
        <dbReference type="Proteomes" id="UP000092574"/>
    </source>
</evidence>
<evidence type="ECO:0000313" key="1">
    <source>
        <dbReference type="EMBL" id="ANU76986.1"/>
    </source>
</evidence>
<name>A0A1C7IBE2_9FIRM</name>
<dbReference type="Proteomes" id="UP000092574">
    <property type="component" value="Chromosome"/>
</dbReference>
<sequence>MDKDNINKLNPDKNIVVRMGNKAYIYEKGSPEWKDWESIPSYDEAEMVYSLMIGDYVDEFKAMIPEYITNIIVEETHPASESSKLTNEAYEIYNNLLSASRDGHADDVSGMGTLFENFYDLVHNIACTFYKVSFYSQSKEAYCLDEIQCRKNYECMIGKLLCYKDKVNSDADRRNIDRLIFIFNEQIKMFYVRAIEYGIYFRNYDKRKMLIDI</sequence>
<dbReference type="OrthoDB" id="9876333at2"/>
<gene>
    <name evidence="1" type="ORF">A4V09_15200</name>
</gene>
<proteinExistence type="predicted"/>
<reference evidence="1" key="1">
    <citation type="submission" date="2017-04" db="EMBL/GenBank/DDBJ databases">
        <title>Complete Genome Sequences of Twelve Strains of a Stable Defined Moderately Diverse Mouse Microbiota 2 (sDMDMm2).</title>
        <authorList>
            <person name="Uchimura Y."/>
            <person name="Wyss M."/>
            <person name="Brugiroux S."/>
            <person name="Limenitakis J.P."/>
            <person name="Stecher B."/>
            <person name="McCoy K.D."/>
            <person name="Macpherson A.J."/>
        </authorList>
    </citation>
    <scope>NUCLEOTIDE SEQUENCE</scope>
    <source>
        <strain evidence="1">YL58</strain>
    </source>
</reference>
<dbReference type="KEGG" id="byl:A4V09_15200"/>
<accession>A0A1C7IBE2</accession>
<keyword evidence="2" id="KW-1185">Reference proteome</keyword>
<protein>
    <submittedName>
        <fullName evidence="1">Uncharacterized protein</fullName>
    </submittedName>
</protein>